<gene>
    <name evidence="1" type="ORF">BCR39DRAFT_520688</name>
</gene>
<dbReference type="EMBL" id="MCFC01000007">
    <property type="protein sequence ID" value="ORY33008.1"/>
    <property type="molecule type" value="Genomic_DNA"/>
</dbReference>
<name>A0A1Y2BDU1_9TREE</name>
<keyword evidence="2" id="KW-1185">Reference proteome</keyword>
<accession>A0A1Y2BDU1</accession>
<dbReference type="AlphaFoldDB" id="A0A1Y2BDU1"/>
<dbReference type="Proteomes" id="UP000193986">
    <property type="component" value="Unassembled WGS sequence"/>
</dbReference>
<protein>
    <submittedName>
        <fullName evidence="1">Uncharacterized protein</fullName>
    </submittedName>
</protein>
<organism evidence="1 2">
    <name type="scientific">Naematelia encephala</name>
    <dbReference type="NCBI Taxonomy" id="71784"/>
    <lineage>
        <taxon>Eukaryota</taxon>
        <taxon>Fungi</taxon>
        <taxon>Dikarya</taxon>
        <taxon>Basidiomycota</taxon>
        <taxon>Agaricomycotina</taxon>
        <taxon>Tremellomycetes</taxon>
        <taxon>Tremellales</taxon>
        <taxon>Naemateliaceae</taxon>
        <taxon>Naematelia</taxon>
    </lineage>
</organism>
<evidence type="ECO:0000313" key="2">
    <source>
        <dbReference type="Proteomes" id="UP000193986"/>
    </source>
</evidence>
<sequence>MRPAISMTKGGTLASTTMYVLNQALVNSVRALFLFVLRSIEVSLLAAVSSSAKFLGGQTIITYLQLFTSFTLVVAVATASEWEEGSEVECVGEDALESPVARSTKSPAAALDVDLAAADFVDLTADFVDVASAFVGFADVVGLADFVDLSDFVGLADFDDET</sequence>
<dbReference type="InParanoid" id="A0A1Y2BDU1"/>
<comment type="caution">
    <text evidence="1">The sequence shown here is derived from an EMBL/GenBank/DDBJ whole genome shotgun (WGS) entry which is preliminary data.</text>
</comment>
<evidence type="ECO:0000313" key="1">
    <source>
        <dbReference type="EMBL" id="ORY33008.1"/>
    </source>
</evidence>
<proteinExistence type="predicted"/>
<reference evidence="1 2" key="1">
    <citation type="submission" date="2016-07" db="EMBL/GenBank/DDBJ databases">
        <title>Pervasive Adenine N6-methylation of Active Genes in Fungi.</title>
        <authorList>
            <consortium name="DOE Joint Genome Institute"/>
            <person name="Mondo S.J."/>
            <person name="Dannebaum R.O."/>
            <person name="Kuo R.C."/>
            <person name="Labutti K."/>
            <person name="Haridas S."/>
            <person name="Kuo A."/>
            <person name="Salamov A."/>
            <person name="Ahrendt S.R."/>
            <person name="Lipzen A."/>
            <person name="Sullivan W."/>
            <person name="Andreopoulos W.B."/>
            <person name="Clum A."/>
            <person name="Lindquist E."/>
            <person name="Daum C."/>
            <person name="Ramamoorthy G.K."/>
            <person name="Gryganskyi A."/>
            <person name="Culley D."/>
            <person name="Magnuson J.K."/>
            <person name="James T.Y."/>
            <person name="O'Malley M.A."/>
            <person name="Stajich J.E."/>
            <person name="Spatafora J.W."/>
            <person name="Visel A."/>
            <person name="Grigoriev I.V."/>
        </authorList>
    </citation>
    <scope>NUCLEOTIDE SEQUENCE [LARGE SCALE GENOMIC DNA]</scope>
    <source>
        <strain evidence="1 2">68-887.2</strain>
    </source>
</reference>